<name>A0A1H7VG39_STIAU</name>
<gene>
    <name evidence="8" type="ORF">SAMN05444354_11184</name>
</gene>
<dbReference type="GO" id="GO:0016114">
    <property type="term" value="P:terpenoid biosynthetic process"/>
    <property type="evidence" value="ECO:0007669"/>
    <property type="project" value="UniProtKB-ARBA"/>
</dbReference>
<sequence length="297" mass="31012">MSTFDLESFLATQQARVEALLKARADRLEPAGTPPRLAESMRYSLLAGGKRLRPVLCLTFAEATSRQSTTLGPVEDAACAVEYIHTYSLVHDDLPSMDNDDLRRGRPTNHKVYGEGLALLAGDALLTEAFTLLGSGPEAVRGLLCGELAQAAGAAGMVGGQVLDVAEDRPAHLDYLTRLHRMKTGALLRASCRMGVLGAGGSADALARATTYGDAIGLAFQIADDILDVTATAETMGKPVGADSAAGRFTFPAVVGMEASRKMAADKVAEAVAAVEPLEGAGGPLAALARYVVERRS</sequence>
<comment type="similarity">
    <text evidence="2 7">Belongs to the FPP/GGPP synthase family.</text>
</comment>
<dbReference type="InterPro" id="IPR008949">
    <property type="entry name" value="Isoprenoid_synthase_dom_sf"/>
</dbReference>
<dbReference type="InterPro" id="IPR000092">
    <property type="entry name" value="Polyprenyl_synt"/>
</dbReference>
<evidence type="ECO:0000313" key="8">
    <source>
        <dbReference type="EMBL" id="SEM08070.1"/>
    </source>
</evidence>
<evidence type="ECO:0000256" key="2">
    <source>
        <dbReference type="ARBA" id="ARBA00006706"/>
    </source>
</evidence>
<dbReference type="AlphaFoldDB" id="A0A1H7VG39"/>
<evidence type="ECO:0000313" key="9">
    <source>
        <dbReference type="Proteomes" id="UP000182719"/>
    </source>
</evidence>
<evidence type="ECO:0000256" key="6">
    <source>
        <dbReference type="ARBA" id="ARBA00023229"/>
    </source>
</evidence>
<evidence type="ECO:0000256" key="7">
    <source>
        <dbReference type="RuleBase" id="RU004466"/>
    </source>
</evidence>
<dbReference type="PANTHER" id="PTHR43281:SF1">
    <property type="entry name" value="FARNESYL DIPHOSPHATE SYNTHASE"/>
    <property type="match status" value="1"/>
</dbReference>
<dbReference type="InterPro" id="IPR053378">
    <property type="entry name" value="Prenyl_diphosphate_synthase"/>
</dbReference>
<dbReference type="CDD" id="cd00685">
    <property type="entry name" value="Trans_IPPS_HT"/>
    <property type="match status" value="1"/>
</dbReference>
<dbReference type="SFLD" id="SFLDG01017">
    <property type="entry name" value="Polyprenyl_Transferase_Like"/>
    <property type="match status" value="1"/>
</dbReference>
<dbReference type="PROSITE" id="PS00444">
    <property type="entry name" value="POLYPRENYL_SYNTHASE_2"/>
    <property type="match status" value="1"/>
</dbReference>
<keyword evidence="3 7" id="KW-0808">Transferase</keyword>
<keyword evidence="6" id="KW-0414">Isoprene biosynthesis</keyword>
<protein>
    <submittedName>
        <fullName evidence="8">Geranylgeranyl diphosphate synthase, type II</fullName>
    </submittedName>
</protein>
<dbReference type="FunFam" id="1.10.600.10:FF:000001">
    <property type="entry name" value="Geranylgeranyl diphosphate synthase"/>
    <property type="match status" value="1"/>
</dbReference>
<reference evidence="9" key="1">
    <citation type="submission" date="2016-10" db="EMBL/GenBank/DDBJ databases">
        <authorList>
            <person name="Varghese N."/>
            <person name="Submissions S."/>
        </authorList>
    </citation>
    <scope>NUCLEOTIDE SEQUENCE [LARGE SCALE GENOMIC DNA]</scope>
    <source>
        <strain evidence="9">DSM 17044</strain>
    </source>
</reference>
<keyword evidence="4" id="KW-0479">Metal-binding</keyword>
<evidence type="ECO:0000256" key="1">
    <source>
        <dbReference type="ARBA" id="ARBA00001946"/>
    </source>
</evidence>
<dbReference type="SFLD" id="SFLDS00005">
    <property type="entry name" value="Isoprenoid_Synthase_Type_I"/>
    <property type="match status" value="1"/>
</dbReference>
<evidence type="ECO:0000256" key="4">
    <source>
        <dbReference type="ARBA" id="ARBA00022723"/>
    </source>
</evidence>
<dbReference type="GO" id="GO:0005737">
    <property type="term" value="C:cytoplasm"/>
    <property type="evidence" value="ECO:0007669"/>
    <property type="project" value="UniProtKB-ARBA"/>
</dbReference>
<dbReference type="Proteomes" id="UP000182719">
    <property type="component" value="Unassembled WGS sequence"/>
</dbReference>
<dbReference type="NCBIfam" id="NF045485">
    <property type="entry name" value="FPPsyn"/>
    <property type="match status" value="1"/>
</dbReference>
<dbReference type="RefSeq" id="WP_075008353.1">
    <property type="nucleotide sequence ID" value="NZ_FOAP01000011.1"/>
</dbReference>
<dbReference type="PROSITE" id="PS00723">
    <property type="entry name" value="POLYPRENYL_SYNTHASE_1"/>
    <property type="match status" value="1"/>
</dbReference>
<organism evidence="8 9">
    <name type="scientific">Stigmatella aurantiaca</name>
    <dbReference type="NCBI Taxonomy" id="41"/>
    <lineage>
        <taxon>Bacteria</taxon>
        <taxon>Pseudomonadati</taxon>
        <taxon>Myxococcota</taxon>
        <taxon>Myxococcia</taxon>
        <taxon>Myxococcales</taxon>
        <taxon>Cystobacterineae</taxon>
        <taxon>Archangiaceae</taxon>
        <taxon>Stigmatella</taxon>
    </lineage>
</organism>
<dbReference type="GO" id="GO:0046872">
    <property type="term" value="F:metal ion binding"/>
    <property type="evidence" value="ECO:0007669"/>
    <property type="project" value="UniProtKB-KW"/>
</dbReference>
<dbReference type="Gene3D" id="1.10.600.10">
    <property type="entry name" value="Farnesyl Diphosphate Synthase"/>
    <property type="match status" value="1"/>
</dbReference>
<dbReference type="GO" id="GO:0004659">
    <property type="term" value="F:prenyltransferase activity"/>
    <property type="evidence" value="ECO:0007669"/>
    <property type="project" value="InterPro"/>
</dbReference>
<dbReference type="InterPro" id="IPR033749">
    <property type="entry name" value="Polyprenyl_synt_CS"/>
</dbReference>
<comment type="cofactor">
    <cofactor evidence="1">
        <name>Mg(2+)</name>
        <dbReference type="ChEBI" id="CHEBI:18420"/>
    </cofactor>
</comment>
<proteinExistence type="inferred from homology"/>
<dbReference type="OrthoDB" id="9805316at2"/>
<evidence type="ECO:0000256" key="3">
    <source>
        <dbReference type="ARBA" id="ARBA00022679"/>
    </source>
</evidence>
<dbReference type="EMBL" id="FOAP01000011">
    <property type="protein sequence ID" value="SEM08070.1"/>
    <property type="molecule type" value="Genomic_DNA"/>
</dbReference>
<dbReference type="PANTHER" id="PTHR43281">
    <property type="entry name" value="FARNESYL DIPHOSPHATE SYNTHASE"/>
    <property type="match status" value="1"/>
</dbReference>
<keyword evidence="5" id="KW-0460">Magnesium</keyword>
<accession>A0A1H7VG39</accession>
<keyword evidence="9" id="KW-1185">Reference proteome</keyword>
<dbReference type="SUPFAM" id="SSF48576">
    <property type="entry name" value="Terpenoid synthases"/>
    <property type="match status" value="1"/>
</dbReference>
<dbReference type="Pfam" id="PF00348">
    <property type="entry name" value="polyprenyl_synt"/>
    <property type="match status" value="1"/>
</dbReference>
<evidence type="ECO:0000256" key="5">
    <source>
        <dbReference type="ARBA" id="ARBA00022842"/>
    </source>
</evidence>